<dbReference type="EMBL" id="QZDT01000031">
    <property type="protein sequence ID" value="NBJ94173.1"/>
    <property type="molecule type" value="Genomic_DNA"/>
</dbReference>
<dbReference type="Proteomes" id="UP001154420">
    <property type="component" value="Unassembled WGS sequence"/>
</dbReference>
<sequence>MGYQKLTGENADYLEIYNLDNSESERQRVTEGLLDDVSREIRTAAANIRNNDLPRKCSKERCQKCYLNYLYLSRKEKREFEV</sequence>
<keyword evidence="2" id="KW-1185">Reference proteome</keyword>
<dbReference type="AlphaFoldDB" id="A0A9X5BI33"/>
<proteinExistence type="predicted"/>
<evidence type="ECO:0000313" key="1">
    <source>
        <dbReference type="EMBL" id="NBJ94173.1"/>
    </source>
</evidence>
<organism evidence="1 2">
    <name type="scientific">Parablautia muri</name>
    <dbReference type="NCBI Taxonomy" id="2320879"/>
    <lineage>
        <taxon>Bacteria</taxon>
        <taxon>Bacillati</taxon>
        <taxon>Bacillota</taxon>
        <taxon>Clostridia</taxon>
        <taxon>Lachnospirales</taxon>
        <taxon>Lachnospiraceae</taxon>
        <taxon>Parablautia</taxon>
    </lineage>
</organism>
<accession>A0A9X5BI33</accession>
<protein>
    <submittedName>
        <fullName evidence="1">Uncharacterized protein</fullName>
    </submittedName>
</protein>
<gene>
    <name evidence="1" type="ORF">D5281_16660</name>
</gene>
<name>A0A9X5BI33_9FIRM</name>
<comment type="caution">
    <text evidence="1">The sequence shown here is derived from an EMBL/GenBank/DDBJ whole genome shotgun (WGS) entry which is preliminary data.</text>
</comment>
<reference evidence="1" key="1">
    <citation type="submission" date="2018-09" db="EMBL/GenBank/DDBJ databases">
        <title>Murine metabolic-syndrome-specific gut microbial biobank.</title>
        <authorList>
            <person name="Liu C."/>
        </authorList>
    </citation>
    <scope>NUCLEOTIDE SEQUENCE</scope>
    <source>
        <strain evidence="1">D42-62</strain>
    </source>
</reference>
<evidence type="ECO:0000313" key="2">
    <source>
        <dbReference type="Proteomes" id="UP001154420"/>
    </source>
</evidence>